<evidence type="ECO:0000313" key="2">
    <source>
        <dbReference type="Proteomes" id="UP000053051"/>
    </source>
</evidence>
<comment type="caution">
    <text evidence="1">The sequence shown here is derived from an EMBL/GenBank/DDBJ whole genome shotgun (WGS) entry which is preliminary data.</text>
</comment>
<gene>
    <name evidence="1" type="ORF">RINTHH_350</name>
</gene>
<reference evidence="2" key="2">
    <citation type="submission" date="2016-01" db="EMBL/GenBank/DDBJ databases">
        <title>Diatom-associated endosymboitic cyanobacterium lacks core nitrogen metabolism enzymes.</title>
        <authorList>
            <person name="Hilton J.A."/>
            <person name="Foster R.A."/>
            <person name="Tripp H.J."/>
            <person name="Carter B.J."/>
            <person name="Zehr J.P."/>
            <person name="Villareal T.A."/>
        </authorList>
    </citation>
    <scope>NUCLEOTIDE SEQUENCE [LARGE SCALE GENOMIC DNA]</scope>
    <source>
        <strain evidence="2">HH01</strain>
    </source>
</reference>
<proteinExistence type="predicted"/>
<dbReference type="EMBL" id="CAIY01000003">
    <property type="protein sequence ID" value="CCH66190.1"/>
    <property type="molecule type" value="Genomic_DNA"/>
</dbReference>
<organism evidence="1 2">
    <name type="scientific">Richelia intracellularis HH01</name>
    <dbReference type="NCBI Taxonomy" id="1165094"/>
    <lineage>
        <taxon>Bacteria</taxon>
        <taxon>Bacillati</taxon>
        <taxon>Cyanobacteriota</taxon>
        <taxon>Cyanophyceae</taxon>
        <taxon>Nostocales</taxon>
        <taxon>Nostocaceae</taxon>
        <taxon>Richelia</taxon>
    </lineage>
</organism>
<dbReference type="STRING" id="1165094.RINTHH_350"/>
<dbReference type="Proteomes" id="UP000053051">
    <property type="component" value="Unassembled WGS sequence"/>
</dbReference>
<accession>M1X246</accession>
<protein>
    <submittedName>
        <fullName evidence="1">Uncharacterized protein</fullName>
    </submittedName>
</protein>
<name>M1X246_9NOST</name>
<sequence>MKRVYLDHSTITTQLVEAIHRPSEDKGAFDIFYSVLNAPQGEKNDVLLK</sequence>
<reference evidence="1 2" key="1">
    <citation type="submission" date="2012-05" db="EMBL/GenBank/DDBJ databases">
        <authorList>
            <person name="Hilton J."/>
        </authorList>
    </citation>
    <scope>NUCLEOTIDE SEQUENCE [LARGE SCALE GENOMIC DNA]</scope>
    <source>
        <strain evidence="1 2">HH01</strain>
    </source>
</reference>
<dbReference type="AlphaFoldDB" id="M1X246"/>
<evidence type="ECO:0000313" key="1">
    <source>
        <dbReference type="EMBL" id="CCH66190.1"/>
    </source>
</evidence>
<keyword evidence="2" id="KW-1185">Reference proteome</keyword>